<evidence type="ECO:0000256" key="1">
    <source>
        <dbReference type="SAM" id="SignalP"/>
    </source>
</evidence>
<gene>
    <name evidence="2" type="ORF">LZC95_27875</name>
</gene>
<keyword evidence="3" id="KW-1185">Reference proteome</keyword>
<feature type="chain" id="PRO_5045506634" evidence="1">
    <location>
        <begin position="23"/>
        <end position="203"/>
    </location>
</feature>
<accession>A0ABZ2JUX6</accession>
<evidence type="ECO:0000313" key="2">
    <source>
        <dbReference type="EMBL" id="WXA90268.1"/>
    </source>
</evidence>
<dbReference type="Proteomes" id="UP001379533">
    <property type="component" value="Chromosome"/>
</dbReference>
<keyword evidence="1" id="KW-0732">Signal</keyword>
<reference evidence="2 3" key="1">
    <citation type="submission" date="2021-12" db="EMBL/GenBank/DDBJ databases">
        <title>Discovery of the Pendulisporaceae a myxobacterial family with distinct sporulation behavior and unique specialized metabolism.</title>
        <authorList>
            <person name="Garcia R."/>
            <person name="Popoff A."/>
            <person name="Bader C.D."/>
            <person name="Loehr J."/>
            <person name="Walesch S."/>
            <person name="Walt C."/>
            <person name="Boldt J."/>
            <person name="Bunk B."/>
            <person name="Haeckl F.J.F.P.J."/>
            <person name="Gunesch A.P."/>
            <person name="Birkelbach J."/>
            <person name="Nuebel U."/>
            <person name="Pietschmann T."/>
            <person name="Bach T."/>
            <person name="Mueller R."/>
        </authorList>
    </citation>
    <scope>NUCLEOTIDE SEQUENCE [LARGE SCALE GENOMIC DNA]</scope>
    <source>
        <strain evidence="2 3">MSr12523</strain>
    </source>
</reference>
<evidence type="ECO:0000313" key="3">
    <source>
        <dbReference type="Proteomes" id="UP001379533"/>
    </source>
</evidence>
<organism evidence="2 3">
    <name type="scientific">Pendulispora brunnea</name>
    <dbReference type="NCBI Taxonomy" id="2905690"/>
    <lineage>
        <taxon>Bacteria</taxon>
        <taxon>Pseudomonadati</taxon>
        <taxon>Myxococcota</taxon>
        <taxon>Myxococcia</taxon>
        <taxon>Myxococcales</taxon>
        <taxon>Sorangiineae</taxon>
        <taxon>Pendulisporaceae</taxon>
        <taxon>Pendulispora</taxon>
    </lineage>
</organism>
<dbReference type="EMBL" id="CP089982">
    <property type="protein sequence ID" value="WXA90268.1"/>
    <property type="molecule type" value="Genomic_DNA"/>
</dbReference>
<proteinExistence type="predicted"/>
<feature type="signal peptide" evidence="1">
    <location>
        <begin position="1"/>
        <end position="22"/>
    </location>
</feature>
<dbReference type="PROSITE" id="PS51257">
    <property type="entry name" value="PROKAR_LIPOPROTEIN"/>
    <property type="match status" value="1"/>
</dbReference>
<sequence length="203" mass="21857">MLQWKQLGFVASILATAAGVVAAVACSSDDKGGSGNMWDEDFRRSWCIDPKSVEDGTLRPDGVPPGATLAQIQRAKDQTCEGTMYYFRERTDAGAEQYWQALATNCLPHTMRGNDGGYVHNNGFPADCFVKPGASGPIDSFAITTHCVCCAEDQCGRYCRPRLFPSSDDAGTYGISCADYSYDFKAATIGDPATSPHCDCQGF</sequence>
<dbReference type="RefSeq" id="WP_394840881.1">
    <property type="nucleotide sequence ID" value="NZ_CP089982.1"/>
</dbReference>
<protein>
    <submittedName>
        <fullName evidence="2">Uncharacterized protein</fullName>
    </submittedName>
</protein>
<name>A0ABZ2JUX6_9BACT</name>